<dbReference type="Pfam" id="PF07883">
    <property type="entry name" value="Cupin_2"/>
    <property type="match status" value="2"/>
</dbReference>
<dbReference type="CDD" id="cd02212">
    <property type="entry name" value="cupin_UGlyAH_C"/>
    <property type="match status" value="1"/>
</dbReference>
<name>A0A849SDW7_UNCEI</name>
<sequence length="248" mass="27223">MPQSGLVTSRAVVARNFAILPPDGIPESTLPGWEQTAVRILTAPAMGARFAQYRLDLQPKGGGHHILDAGIEAFFYVISGNVELTVGGRQHSLAPGGFAFLAPGSSFELRARDAAAVTWIKKRYQPHAGLAAHEVVGNEHDMKGEVFNGFTELLLKKLLPVEPSFDMEMNIFTFPPGFSLGVTETHVMEHGLVMLEGQGLYYLGDTWREVKAGDFIWMGPYCPQSFYATGSAPSRYLYYKDVNRDVAL</sequence>
<dbReference type="InterPro" id="IPR014710">
    <property type="entry name" value="RmlC-like_jellyroll"/>
</dbReference>
<dbReference type="InterPro" id="IPR044697">
    <property type="entry name" value="UGlyAH_cupin_C"/>
</dbReference>
<accession>A0A849SDW7</accession>
<proteinExistence type="predicted"/>
<dbReference type="PANTHER" id="PTHR34571:SF1">
    <property type="entry name" value="(S)-UREIDOGLYCINE AMINOHYDROLASE"/>
    <property type="match status" value="1"/>
</dbReference>
<protein>
    <submittedName>
        <fullName evidence="2">(S)-ureidoglycine aminohydrolase</fullName>
        <ecNumber evidence="2">3.5.3.26</ecNumber>
    </submittedName>
</protein>
<organism evidence="2 3">
    <name type="scientific">Eiseniibacteriota bacterium</name>
    <dbReference type="NCBI Taxonomy" id="2212470"/>
    <lineage>
        <taxon>Bacteria</taxon>
        <taxon>Candidatus Eiseniibacteriota</taxon>
    </lineage>
</organism>
<dbReference type="Proteomes" id="UP000580839">
    <property type="component" value="Unassembled WGS sequence"/>
</dbReference>
<dbReference type="EC" id="3.5.3.26" evidence="2"/>
<dbReference type="SUPFAM" id="SSF51182">
    <property type="entry name" value="RmlC-like cupins"/>
    <property type="match status" value="1"/>
</dbReference>
<dbReference type="PANTHER" id="PTHR34571">
    <property type="entry name" value="(S)-UREIDOGLYCINE AMINOHYDROLASE"/>
    <property type="match status" value="1"/>
</dbReference>
<dbReference type="InterPro" id="IPR044704">
    <property type="entry name" value="UGlyAH_cupin_N"/>
</dbReference>
<feature type="domain" description="Cupin type-2" evidence="1">
    <location>
        <begin position="56"/>
        <end position="119"/>
    </location>
</feature>
<dbReference type="InterPro" id="IPR013096">
    <property type="entry name" value="Cupin_2"/>
</dbReference>
<evidence type="ECO:0000259" key="1">
    <source>
        <dbReference type="Pfam" id="PF07883"/>
    </source>
</evidence>
<evidence type="ECO:0000313" key="3">
    <source>
        <dbReference type="Proteomes" id="UP000580839"/>
    </source>
</evidence>
<dbReference type="Gene3D" id="2.60.120.10">
    <property type="entry name" value="Jelly Rolls"/>
    <property type="match status" value="2"/>
</dbReference>
<dbReference type="InterPro" id="IPR017627">
    <property type="entry name" value="UGHY"/>
</dbReference>
<dbReference type="EMBL" id="JABFRW010000055">
    <property type="protein sequence ID" value="NOT33572.1"/>
    <property type="molecule type" value="Genomic_DNA"/>
</dbReference>
<evidence type="ECO:0000313" key="2">
    <source>
        <dbReference type="EMBL" id="NOT33572.1"/>
    </source>
</evidence>
<dbReference type="GO" id="GO:0071522">
    <property type="term" value="F:ureidoglycine aminohydrolase activity"/>
    <property type="evidence" value="ECO:0007669"/>
    <property type="project" value="UniProtKB-EC"/>
</dbReference>
<reference evidence="2 3" key="1">
    <citation type="submission" date="2020-04" db="EMBL/GenBank/DDBJ databases">
        <title>Metagenomic profiling of ammonia- and methane-oxidizing microorganisms in a Dutch drinking water treatment plant.</title>
        <authorList>
            <person name="Poghosyan L."/>
            <person name="Leucker S."/>
        </authorList>
    </citation>
    <scope>NUCLEOTIDE SEQUENCE [LARGE SCALE GENOMIC DNA]</scope>
    <source>
        <strain evidence="2">S-RSF-IL-03</strain>
    </source>
</reference>
<keyword evidence="2" id="KW-0378">Hydrolase</keyword>
<dbReference type="NCBIfam" id="TIGR03214">
    <property type="entry name" value="ura-cupin"/>
    <property type="match status" value="1"/>
</dbReference>
<comment type="caution">
    <text evidence="2">The sequence shown here is derived from an EMBL/GenBank/DDBJ whole genome shotgun (WGS) entry which is preliminary data.</text>
</comment>
<feature type="domain" description="Cupin type-2" evidence="1">
    <location>
        <begin position="171"/>
        <end position="237"/>
    </location>
</feature>
<gene>
    <name evidence="2" type="ORF">HOP12_05300</name>
</gene>
<dbReference type="CDD" id="cd02211">
    <property type="entry name" value="cupin_UGlyAH_N"/>
    <property type="match status" value="1"/>
</dbReference>
<dbReference type="InterPro" id="IPR011051">
    <property type="entry name" value="RmlC_Cupin_sf"/>
</dbReference>
<dbReference type="AlphaFoldDB" id="A0A849SDW7"/>